<dbReference type="OrthoDB" id="10254737at2759"/>
<gene>
    <name evidence="11" type="ORF">M011DRAFT_497745</name>
</gene>
<comment type="similarity">
    <text evidence="2 9">Belongs to the eIF-2B alpha/beta/delta subunits family.</text>
</comment>
<organism evidence="11 12">
    <name type="scientific">Sporormia fimetaria CBS 119925</name>
    <dbReference type="NCBI Taxonomy" id="1340428"/>
    <lineage>
        <taxon>Eukaryota</taxon>
        <taxon>Fungi</taxon>
        <taxon>Dikarya</taxon>
        <taxon>Ascomycota</taxon>
        <taxon>Pezizomycotina</taxon>
        <taxon>Dothideomycetes</taxon>
        <taxon>Pleosporomycetidae</taxon>
        <taxon>Pleosporales</taxon>
        <taxon>Sporormiaceae</taxon>
        <taxon>Sporormia</taxon>
    </lineage>
</organism>
<keyword evidence="4" id="KW-0396">Initiation factor</keyword>
<evidence type="ECO:0000256" key="6">
    <source>
        <dbReference type="ARBA" id="ARBA00044147"/>
    </source>
</evidence>
<keyword evidence="12" id="KW-1185">Reference proteome</keyword>
<evidence type="ECO:0000256" key="8">
    <source>
        <dbReference type="ARBA" id="ARBA00046432"/>
    </source>
</evidence>
<dbReference type="GO" id="GO:0003743">
    <property type="term" value="F:translation initiation factor activity"/>
    <property type="evidence" value="ECO:0007669"/>
    <property type="project" value="UniProtKB-KW"/>
</dbReference>
<dbReference type="PANTHER" id="PTHR10233">
    <property type="entry name" value="TRANSLATION INITIATION FACTOR EIF-2B"/>
    <property type="match status" value="1"/>
</dbReference>
<dbReference type="InterPro" id="IPR000649">
    <property type="entry name" value="IF-2B-related"/>
</dbReference>
<name>A0A6A6UY72_9PLEO</name>
<evidence type="ECO:0000256" key="1">
    <source>
        <dbReference type="ARBA" id="ARBA00004514"/>
    </source>
</evidence>
<comment type="subunit">
    <text evidence="8">Component of the translation initiation factor 2B (eIF2B) complex which is a heterodecamer of two sets of five different subunits: alpha, beta, gamma, delta and epsilon. Subunits alpha, beta and delta comprise a regulatory subcomplex and subunits epsilon and gamma comprise a catalytic subcomplex. Within the complex, the hexameric regulatory complex resides at the center, with the two heterodimeric catalytic subcomplexes bound on opposite sides.</text>
</comment>
<dbReference type="InterPro" id="IPR042529">
    <property type="entry name" value="IF_2B-like_C"/>
</dbReference>
<evidence type="ECO:0000313" key="12">
    <source>
        <dbReference type="Proteomes" id="UP000799440"/>
    </source>
</evidence>
<evidence type="ECO:0000256" key="9">
    <source>
        <dbReference type="RuleBase" id="RU003814"/>
    </source>
</evidence>
<dbReference type="Gene3D" id="3.40.50.10470">
    <property type="entry name" value="Translation initiation factor eif-2b, domain 2"/>
    <property type="match status" value="1"/>
</dbReference>
<feature type="compositionally biased region" description="Basic and acidic residues" evidence="10">
    <location>
        <begin position="80"/>
        <end position="96"/>
    </location>
</feature>
<comment type="subcellular location">
    <subcellularLocation>
        <location evidence="1">Cytoplasm</location>
        <location evidence="1">Cytosol</location>
    </subcellularLocation>
</comment>
<sequence>MSVATLSSAQASSLSKDTTPTSNEAEVTKGGSAAPPAEAAPKKLSGAELKKQKQAEKQAKRAQAKSAGPNDNPKGGAAKEPQKQQKDTKQPPKEKPALPLRRRPSQATTPTIKETKKESKEPKQGKRQPGLFFGHLYTQPRQHSIVGATKDVHPAVLALGLQYSSYTICGSTARMVAMLLTFKAVIESYTTPPGNSLARHLTSHHLSPQIDYLRSCRPLSISMGNAIRWLKDIIIKIDPATPEEEAKQDLVQDIDDFIRERVTMADQLIATTGSTKIENGDVILTYASSSVVEKTILRAQKKGISFSVIVVDSKPLFEGKQLATKLAHHGVRVKYFLITGASHAIKQASKVFLGAHAMMSNGRLYSRVGTAVVSMLARAQSLPVIVLCESVKFTDRVALDSIVGNEVAPAEELLSEKERVALLPLKPHLPARLTSKLGDADDEGKPATRTSEVLKWIEGSDNLQMLQILYDVTPAEYINMVITEYGSLPPTSVPVVHRSSTDRQ</sequence>
<protein>
    <recommendedName>
        <fullName evidence="6">Translation initiation factor eIF2B subunit delta</fullName>
    </recommendedName>
    <alternativeName>
        <fullName evidence="7">eIF2B GDP-GTP exchange factor subunit delta</fullName>
    </alternativeName>
</protein>
<dbReference type="GO" id="GO:0005829">
    <property type="term" value="C:cytosol"/>
    <property type="evidence" value="ECO:0007669"/>
    <property type="project" value="UniProtKB-SubCell"/>
</dbReference>
<evidence type="ECO:0000256" key="5">
    <source>
        <dbReference type="ARBA" id="ARBA00022917"/>
    </source>
</evidence>
<keyword evidence="5" id="KW-0648">Protein biosynthesis</keyword>
<dbReference type="Proteomes" id="UP000799440">
    <property type="component" value="Unassembled WGS sequence"/>
</dbReference>
<feature type="compositionally biased region" description="Low complexity" evidence="10">
    <location>
        <begin position="1"/>
        <end position="15"/>
    </location>
</feature>
<feature type="compositionally biased region" description="Basic and acidic residues" evidence="10">
    <location>
        <begin position="113"/>
        <end position="124"/>
    </location>
</feature>
<dbReference type="PANTHER" id="PTHR10233:SF14">
    <property type="entry name" value="TRANSLATION INITIATION FACTOR EIF-2B SUBUNIT DELTA"/>
    <property type="match status" value="1"/>
</dbReference>
<proteinExistence type="inferred from homology"/>
<evidence type="ECO:0000313" key="11">
    <source>
        <dbReference type="EMBL" id="KAF2742041.1"/>
    </source>
</evidence>
<feature type="compositionally biased region" description="Polar residues" evidence="10">
    <location>
        <begin position="16"/>
        <end position="25"/>
    </location>
</feature>
<dbReference type="EMBL" id="MU006616">
    <property type="protein sequence ID" value="KAF2742041.1"/>
    <property type="molecule type" value="Genomic_DNA"/>
</dbReference>
<dbReference type="SUPFAM" id="SSF100950">
    <property type="entry name" value="NagB/RpiA/CoA transferase-like"/>
    <property type="match status" value="1"/>
</dbReference>
<evidence type="ECO:0000256" key="3">
    <source>
        <dbReference type="ARBA" id="ARBA00022490"/>
    </source>
</evidence>
<dbReference type="InterPro" id="IPR037171">
    <property type="entry name" value="NagB/RpiA_transferase-like"/>
</dbReference>
<dbReference type="Pfam" id="PF01008">
    <property type="entry name" value="IF-2B"/>
    <property type="match status" value="1"/>
</dbReference>
<evidence type="ECO:0000256" key="10">
    <source>
        <dbReference type="SAM" id="MobiDB-lite"/>
    </source>
</evidence>
<evidence type="ECO:0000256" key="4">
    <source>
        <dbReference type="ARBA" id="ARBA00022540"/>
    </source>
</evidence>
<accession>A0A6A6UY72</accession>
<evidence type="ECO:0000256" key="7">
    <source>
        <dbReference type="ARBA" id="ARBA00044356"/>
    </source>
</evidence>
<evidence type="ECO:0000256" key="2">
    <source>
        <dbReference type="ARBA" id="ARBA00007251"/>
    </source>
</evidence>
<feature type="compositionally biased region" description="Basic and acidic residues" evidence="10">
    <location>
        <begin position="48"/>
        <end position="59"/>
    </location>
</feature>
<keyword evidence="3" id="KW-0963">Cytoplasm</keyword>
<reference evidence="11" key="1">
    <citation type="journal article" date="2020" name="Stud. Mycol.">
        <title>101 Dothideomycetes genomes: a test case for predicting lifestyles and emergence of pathogens.</title>
        <authorList>
            <person name="Haridas S."/>
            <person name="Albert R."/>
            <person name="Binder M."/>
            <person name="Bloem J."/>
            <person name="Labutti K."/>
            <person name="Salamov A."/>
            <person name="Andreopoulos B."/>
            <person name="Baker S."/>
            <person name="Barry K."/>
            <person name="Bills G."/>
            <person name="Bluhm B."/>
            <person name="Cannon C."/>
            <person name="Castanera R."/>
            <person name="Culley D."/>
            <person name="Daum C."/>
            <person name="Ezra D."/>
            <person name="Gonzalez J."/>
            <person name="Henrissat B."/>
            <person name="Kuo A."/>
            <person name="Liang C."/>
            <person name="Lipzen A."/>
            <person name="Lutzoni F."/>
            <person name="Magnuson J."/>
            <person name="Mondo S."/>
            <person name="Nolan M."/>
            <person name="Ohm R."/>
            <person name="Pangilinan J."/>
            <person name="Park H.-J."/>
            <person name="Ramirez L."/>
            <person name="Alfaro M."/>
            <person name="Sun H."/>
            <person name="Tritt A."/>
            <person name="Yoshinaga Y."/>
            <person name="Zwiers L.-H."/>
            <person name="Turgeon B."/>
            <person name="Goodwin S."/>
            <person name="Spatafora J."/>
            <person name="Crous P."/>
            <person name="Grigoriev I."/>
        </authorList>
    </citation>
    <scope>NUCLEOTIDE SEQUENCE</scope>
    <source>
        <strain evidence="11">CBS 119925</strain>
    </source>
</reference>
<feature type="region of interest" description="Disordered" evidence="10">
    <location>
        <begin position="1"/>
        <end position="131"/>
    </location>
</feature>
<dbReference type="AlphaFoldDB" id="A0A6A6UY72"/>